<sequence>MNRFILCSKRNTYRGLFVEYDGGMLIGYARCALSMDGDEQGQRAALVALGVEADSIHIDHGLTGTDRPRPALTAALSALSARDTLVVTTLERLARSVTDLSEIATDLAKRDVLLMFAGTVHDPKDPIGATVFDMLSQTFSTFETGLIHLRTMEGNARRKATGGFAGRTPLLDAKQQAKLFDLHSRREHSIAELAKMFNLSKPGVYKYVAREKNLRSEPDSSSTT</sequence>
<dbReference type="PANTHER" id="PTHR30461:SF26">
    <property type="entry name" value="RESOLVASE HOMOLOG YNEB"/>
    <property type="match status" value="1"/>
</dbReference>
<dbReference type="PANTHER" id="PTHR30461">
    <property type="entry name" value="DNA-INVERTASE FROM LAMBDOID PROPHAGE"/>
    <property type="match status" value="1"/>
</dbReference>
<comment type="caution">
    <text evidence="3">The sequence shown here is derived from an EMBL/GenBank/DDBJ whole genome shotgun (WGS) entry which is preliminary data.</text>
</comment>
<dbReference type="CDD" id="cd03768">
    <property type="entry name" value="SR_ResInv"/>
    <property type="match status" value="1"/>
</dbReference>
<dbReference type="PROSITE" id="PS51736">
    <property type="entry name" value="RECOMBINASES_3"/>
    <property type="match status" value="1"/>
</dbReference>
<organism evidence="3">
    <name type="scientific">Nocardia globerula</name>
    <dbReference type="NCBI Taxonomy" id="1818"/>
    <lineage>
        <taxon>Bacteria</taxon>
        <taxon>Bacillati</taxon>
        <taxon>Actinomycetota</taxon>
        <taxon>Actinomycetes</taxon>
        <taxon>Mycobacteriales</taxon>
        <taxon>Nocardiaceae</taxon>
        <taxon>Nocardia</taxon>
    </lineage>
</organism>
<gene>
    <name evidence="3" type="ORF">FNL38_11112</name>
</gene>
<protein>
    <submittedName>
        <fullName evidence="3">DNA invertase Pin-like site-specific DNA recombinase</fullName>
    </submittedName>
</protein>
<dbReference type="InterPro" id="IPR006119">
    <property type="entry name" value="Resolv_N"/>
</dbReference>
<name>A0A652YHS2_NOCGL</name>
<accession>A0A652YHS2</accession>
<proteinExistence type="inferred from homology"/>
<dbReference type="SUPFAM" id="SSF53041">
    <property type="entry name" value="Resolvase-like"/>
    <property type="match status" value="1"/>
</dbReference>
<dbReference type="Gene3D" id="3.40.50.1390">
    <property type="entry name" value="Resolvase, N-terminal catalytic domain"/>
    <property type="match status" value="1"/>
</dbReference>
<dbReference type="SMART" id="SM00857">
    <property type="entry name" value="Resolvase"/>
    <property type="match status" value="1"/>
</dbReference>
<reference evidence="3" key="1">
    <citation type="submission" date="2019-07" db="EMBL/GenBank/DDBJ databases">
        <title>Genomic Encyclopedia of Type Strains, Phase IV (KMG-IV): sequencing the most valuable type-strain genomes for metagenomic binning, comparative biology and taxonomic classification.</title>
        <authorList>
            <person name="Goeker M."/>
        </authorList>
    </citation>
    <scope>NUCLEOTIDE SEQUENCE</scope>
    <source>
        <strain evidence="3">DSM 44596</strain>
    </source>
</reference>
<dbReference type="Pfam" id="PF00239">
    <property type="entry name" value="Resolvase"/>
    <property type="match status" value="1"/>
</dbReference>
<dbReference type="GO" id="GO:0000150">
    <property type="term" value="F:DNA strand exchange activity"/>
    <property type="evidence" value="ECO:0007669"/>
    <property type="project" value="InterPro"/>
</dbReference>
<feature type="domain" description="Resolvase/invertase-type recombinase catalytic" evidence="2">
    <location>
        <begin position="24"/>
        <end position="162"/>
    </location>
</feature>
<evidence type="ECO:0000259" key="2">
    <source>
        <dbReference type="PROSITE" id="PS51736"/>
    </source>
</evidence>
<dbReference type="InterPro" id="IPR036162">
    <property type="entry name" value="Resolvase-like_N_sf"/>
</dbReference>
<dbReference type="GO" id="GO:0003677">
    <property type="term" value="F:DNA binding"/>
    <property type="evidence" value="ECO:0007669"/>
    <property type="project" value="InterPro"/>
</dbReference>
<dbReference type="AlphaFoldDB" id="A0A652YHS2"/>
<dbReference type="InterPro" id="IPR050639">
    <property type="entry name" value="SSR_resolvase"/>
</dbReference>
<comment type="similarity">
    <text evidence="1">Belongs to the site-specific recombinase resolvase family.</text>
</comment>
<evidence type="ECO:0000256" key="1">
    <source>
        <dbReference type="ARBA" id="ARBA00009913"/>
    </source>
</evidence>
<evidence type="ECO:0000313" key="3">
    <source>
        <dbReference type="EMBL" id="TYQ00798.1"/>
    </source>
</evidence>
<dbReference type="EMBL" id="VNIQ01000011">
    <property type="protein sequence ID" value="TYQ00798.1"/>
    <property type="molecule type" value="Genomic_DNA"/>
</dbReference>